<reference evidence="1" key="1">
    <citation type="journal article" date="2015" name="ISME J.">
        <title>Draft Genome Sequence of Streptomyces incarnatus NRRL8089, which Produces the Nucleoside Antibiotic Sinefungin.</title>
        <authorList>
            <person name="Oshima K."/>
            <person name="Hattori M."/>
            <person name="Shimizu H."/>
            <person name="Fukuda K."/>
            <person name="Nemoto M."/>
            <person name="Inagaki K."/>
            <person name="Tamura T."/>
        </authorList>
    </citation>
    <scope>NUCLEOTIDE SEQUENCE</scope>
    <source>
        <strain evidence="1">FACHB-1277</strain>
    </source>
</reference>
<dbReference type="Gene3D" id="1.10.10.10">
    <property type="entry name" value="Winged helix-like DNA-binding domain superfamily/Winged helix DNA-binding domain"/>
    <property type="match status" value="1"/>
</dbReference>
<dbReference type="InterPro" id="IPR007367">
    <property type="entry name" value="DUF433"/>
</dbReference>
<evidence type="ECO:0000313" key="2">
    <source>
        <dbReference type="Proteomes" id="UP000631421"/>
    </source>
</evidence>
<dbReference type="SUPFAM" id="SSF46689">
    <property type="entry name" value="Homeodomain-like"/>
    <property type="match status" value="1"/>
</dbReference>
<dbReference type="PANTHER" id="PTHR34849:SF1">
    <property type="entry name" value="SLR0770 PROTEIN"/>
    <property type="match status" value="1"/>
</dbReference>
<keyword evidence="2" id="KW-1185">Reference proteome</keyword>
<sequence>MSTVAVIKEHIEMTLGVCGGKPRIAGHRITVQNIAVWYEQMGMSPDEILLHYPSINLSDIYAALAYYYDHQEEIRKQIEDDELFALAMKKNTVSLVQQKLRNQHER</sequence>
<name>A0A926Z4X9_9CYAN</name>
<comment type="caution">
    <text evidence="1">The sequence shown here is derived from an EMBL/GenBank/DDBJ whole genome shotgun (WGS) entry which is preliminary data.</text>
</comment>
<dbReference type="Pfam" id="PF04255">
    <property type="entry name" value="DUF433"/>
    <property type="match status" value="1"/>
</dbReference>
<protein>
    <submittedName>
        <fullName evidence="1">DUF433 domain-containing protein</fullName>
    </submittedName>
</protein>
<organism evidence="1 2">
    <name type="scientific">Pseudanabaena cinerea FACHB-1277</name>
    <dbReference type="NCBI Taxonomy" id="2949581"/>
    <lineage>
        <taxon>Bacteria</taxon>
        <taxon>Bacillati</taxon>
        <taxon>Cyanobacteriota</taxon>
        <taxon>Cyanophyceae</taxon>
        <taxon>Pseudanabaenales</taxon>
        <taxon>Pseudanabaenaceae</taxon>
        <taxon>Pseudanabaena</taxon>
        <taxon>Pseudanabaena cinerea</taxon>
    </lineage>
</organism>
<reference evidence="1" key="2">
    <citation type="submission" date="2020-08" db="EMBL/GenBank/DDBJ databases">
        <authorList>
            <person name="Chen M."/>
            <person name="Teng W."/>
            <person name="Zhao L."/>
            <person name="Hu C."/>
            <person name="Zhou Y."/>
            <person name="Han B."/>
            <person name="Song L."/>
            <person name="Shu W."/>
        </authorList>
    </citation>
    <scope>NUCLEOTIDE SEQUENCE</scope>
    <source>
        <strain evidence="1">FACHB-1277</strain>
    </source>
</reference>
<dbReference type="InterPro" id="IPR036388">
    <property type="entry name" value="WH-like_DNA-bd_sf"/>
</dbReference>
<dbReference type="PANTHER" id="PTHR34849">
    <property type="entry name" value="SSL5025 PROTEIN"/>
    <property type="match status" value="1"/>
</dbReference>
<dbReference type="InterPro" id="IPR009057">
    <property type="entry name" value="Homeodomain-like_sf"/>
</dbReference>
<dbReference type="Proteomes" id="UP000631421">
    <property type="component" value="Unassembled WGS sequence"/>
</dbReference>
<proteinExistence type="predicted"/>
<dbReference type="RefSeq" id="WP_190349371.1">
    <property type="nucleotide sequence ID" value="NZ_JACJPY010000005.1"/>
</dbReference>
<dbReference type="EMBL" id="JACJPY010000005">
    <property type="protein sequence ID" value="MBD2149028.1"/>
    <property type="molecule type" value="Genomic_DNA"/>
</dbReference>
<gene>
    <name evidence="1" type="ORF">H6F44_02640</name>
</gene>
<accession>A0A926Z4X9</accession>
<evidence type="ECO:0000313" key="1">
    <source>
        <dbReference type="EMBL" id="MBD2149028.1"/>
    </source>
</evidence>
<dbReference type="AlphaFoldDB" id="A0A926Z4X9"/>